<dbReference type="Proteomes" id="UP001233999">
    <property type="component" value="Unassembled WGS sequence"/>
</dbReference>
<proteinExistence type="predicted"/>
<evidence type="ECO:0000313" key="2">
    <source>
        <dbReference type="Proteomes" id="UP001233999"/>
    </source>
</evidence>
<accession>A0AAD7Z7Q1</accession>
<feature type="non-terminal residue" evidence="1">
    <location>
        <position position="1"/>
    </location>
</feature>
<dbReference type="EMBL" id="JASPKZ010010006">
    <property type="protein sequence ID" value="KAJ9575311.1"/>
    <property type="molecule type" value="Genomic_DNA"/>
</dbReference>
<reference evidence="1" key="2">
    <citation type="submission" date="2023-05" db="EMBL/GenBank/DDBJ databases">
        <authorList>
            <person name="Fouks B."/>
        </authorList>
    </citation>
    <scope>NUCLEOTIDE SEQUENCE</scope>
    <source>
        <strain evidence="1">Stay&amp;Tobe</strain>
        <tissue evidence="1">Testes</tissue>
    </source>
</reference>
<comment type="caution">
    <text evidence="1">The sequence shown here is derived from an EMBL/GenBank/DDBJ whole genome shotgun (WGS) entry which is preliminary data.</text>
</comment>
<reference evidence="1" key="1">
    <citation type="journal article" date="2023" name="IScience">
        <title>Live-bearing cockroach genome reveals convergent evolutionary mechanisms linked to viviparity in insects and beyond.</title>
        <authorList>
            <person name="Fouks B."/>
            <person name="Harrison M.C."/>
            <person name="Mikhailova A.A."/>
            <person name="Marchal E."/>
            <person name="English S."/>
            <person name="Carruthers M."/>
            <person name="Jennings E.C."/>
            <person name="Chiamaka E.L."/>
            <person name="Frigard R.A."/>
            <person name="Pippel M."/>
            <person name="Attardo G.M."/>
            <person name="Benoit J.B."/>
            <person name="Bornberg-Bauer E."/>
            <person name="Tobe S.S."/>
        </authorList>
    </citation>
    <scope>NUCLEOTIDE SEQUENCE</scope>
    <source>
        <strain evidence="1">Stay&amp;Tobe</strain>
    </source>
</reference>
<evidence type="ECO:0000313" key="1">
    <source>
        <dbReference type="EMBL" id="KAJ9575311.1"/>
    </source>
</evidence>
<keyword evidence="2" id="KW-1185">Reference proteome</keyword>
<dbReference type="AlphaFoldDB" id="A0AAD7Z7Q1"/>
<name>A0AAD7Z7Q1_DIPPU</name>
<feature type="non-terminal residue" evidence="1">
    <location>
        <position position="71"/>
    </location>
</feature>
<gene>
    <name evidence="1" type="ORF">L9F63_025736</name>
</gene>
<sequence>FTTINIFIKASTDSWIHEYDPSEYYRPTNPRSVLMINCSKIHPNIGKLRLPPFWSIGTIMVLSEGLVGIYL</sequence>
<protein>
    <submittedName>
        <fullName evidence="1">Uncharacterized protein</fullName>
    </submittedName>
</protein>
<organism evidence="1 2">
    <name type="scientific">Diploptera punctata</name>
    <name type="common">Pacific beetle cockroach</name>
    <dbReference type="NCBI Taxonomy" id="6984"/>
    <lineage>
        <taxon>Eukaryota</taxon>
        <taxon>Metazoa</taxon>
        <taxon>Ecdysozoa</taxon>
        <taxon>Arthropoda</taxon>
        <taxon>Hexapoda</taxon>
        <taxon>Insecta</taxon>
        <taxon>Pterygota</taxon>
        <taxon>Neoptera</taxon>
        <taxon>Polyneoptera</taxon>
        <taxon>Dictyoptera</taxon>
        <taxon>Blattodea</taxon>
        <taxon>Blaberoidea</taxon>
        <taxon>Blaberidae</taxon>
        <taxon>Diplopterinae</taxon>
        <taxon>Diploptera</taxon>
    </lineage>
</organism>